<evidence type="ECO:0000313" key="4">
    <source>
        <dbReference type="EMBL" id="KVH91924.1"/>
    </source>
</evidence>
<evidence type="ECO:0000256" key="2">
    <source>
        <dbReference type="RuleBase" id="RU369043"/>
    </source>
</evidence>
<feature type="domain" description="ACT" evidence="3">
    <location>
        <begin position="118"/>
        <end position="202"/>
    </location>
</feature>
<dbReference type="Pfam" id="PF01842">
    <property type="entry name" value="ACT"/>
    <property type="match status" value="1"/>
</dbReference>
<dbReference type="SUPFAM" id="SSF55021">
    <property type="entry name" value="ACT-like"/>
    <property type="match status" value="2"/>
</dbReference>
<keyword evidence="5" id="KW-1185">Reference proteome</keyword>
<dbReference type="Proteomes" id="UP000243975">
    <property type="component" value="Unassembled WGS sequence"/>
</dbReference>
<dbReference type="GO" id="GO:0016597">
    <property type="term" value="F:amino acid binding"/>
    <property type="evidence" value="ECO:0007669"/>
    <property type="project" value="UniProtKB-UniRule"/>
</dbReference>
<dbReference type="PANTHER" id="PTHR31096:SF6">
    <property type="entry name" value="ACT DOMAIN-CONTAINING PROTEIN ACR8"/>
    <property type="match status" value="1"/>
</dbReference>
<accession>A0A103XJM8</accession>
<dbReference type="STRING" id="59895.A0A103XJM8"/>
<evidence type="ECO:0000259" key="3">
    <source>
        <dbReference type="PROSITE" id="PS51671"/>
    </source>
</evidence>
<dbReference type="PANTHER" id="PTHR31096">
    <property type="entry name" value="ACT DOMAIN-CONTAINING PROTEIN ACR4-RELATED"/>
    <property type="match status" value="1"/>
</dbReference>
<sequence>MMQMDRRTCLDEYEKLVVRMNTPRVMTDNASCVNATRVMIDSARKDEILLEAVQVLTDLNLSIKKGYVSSDGRWNMDVFHVTDLDGKKLTDNTIINSIEQSFETIHNTRSNPIDGMTALELTGTDRVGLLSEVFAVLSDLNCDVVESKVWTHNGRIASLIYLKDTDSGCPIEDSDKIDLVKARLRNVLKGENDIKSAKTSVSMAVTHTERRLHQMMFADRDYARSPGLKTCLENSPSVSIQNCLDKGYSVLNVQSKDRPKLLFDVVCTLTDMQYVVFHATINTTEDGAHLVRIHILL</sequence>
<name>A0A103XJM8_CYNCS</name>
<dbReference type="InterPro" id="IPR040217">
    <property type="entry name" value="ACR1-12"/>
</dbReference>
<protein>
    <recommendedName>
        <fullName evidence="2">ACT domain-containing protein ACR</fullName>
    </recommendedName>
    <alternativeName>
        <fullName evidence="2">Protein ACT DOMAIN REPEATS</fullName>
    </alternativeName>
</protein>
<dbReference type="OMA" id="VINIHCK"/>
<comment type="function">
    <text evidence="2">Binds amino acids.</text>
</comment>
<proteinExistence type="predicted"/>
<feature type="domain" description="ACT" evidence="3">
    <location>
        <begin position="250"/>
        <end position="297"/>
    </location>
</feature>
<dbReference type="Pfam" id="PF13740">
    <property type="entry name" value="ACT_6"/>
    <property type="match status" value="1"/>
</dbReference>
<dbReference type="Gene3D" id="3.30.70.260">
    <property type="match status" value="1"/>
</dbReference>
<dbReference type="EMBL" id="LEKV01004898">
    <property type="protein sequence ID" value="KVH91924.1"/>
    <property type="molecule type" value="Genomic_DNA"/>
</dbReference>
<dbReference type="AlphaFoldDB" id="A0A103XJM8"/>
<dbReference type="Gramene" id="KVH91924">
    <property type="protein sequence ID" value="KVH91924"/>
    <property type="gene ID" value="Ccrd_006060"/>
</dbReference>
<reference evidence="4 5" key="1">
    <citation type="journal article" date="2016" name="Sci. Rep.">
        <title>The genome sequence of the outbreeding globe artichoke constructed de novo incorporating a phase-aware low-pass sequencing strategy of F1 progeny.</title>
        <authorList>
            <person name="Scaglione D."/>
            <person name="Reyes-Chin-Wo S."/>
            <person name="Acquadro A."/>
            <person name="Froenicke L."/>
            <person name="Portis E."/>
            <person name="Beitel C."/>
            <person name="Tirone M."/>
            <person name="Mauro R."/>
            <person name="Lo Monaco A."/>
            <person name="Mauromicale G."/>
            <person name="Faccioli P."/>
            <person name="Cattivelli L."/>
            <person name="Rieseberg L."/>
            <person name="Michelmore R."/>
            <person name="Lanteri S."/>
        </authorList>
    </citation>
    <scope>NUCLEOTIDE SEQUENCE [LARGE SCALE GENOMIC DNA]</scope>
    <source>
        <strain evidence="4">2C</strain>
    </source>
</reference>
<keyword evidence="1 2" id="KW-0677">Repeat</keyword>
<dbReference type="InterPro" id="IPR045865">
    <property type="entry name" value="ACT-like_dom_sf"/>
</dbReference>
<evidence type="ECO:0000313" key="5">
    <source>
        <dbReference type="Proteomes" id="UP000243975"/>
    </source>
</evidence>
<dbReference type="PROSITE" id="PS51671">
    <property type="entry name" value="ACT"/>
    <property type="match status" value="2"/>
</dbReference>
<gene>
    <name evidence="4" type="ORF">Ccrd_006060</name>
</gene>
<evidence type="ECO:0000256" key="1">
    <source>
        <dbReference type="ARBA" id="ARBA00022737"/>
    </source>
</evidence>
<dbReference type="InterPro" id="IPR002912">
    <property type="entry name" value="ACT_dom"/>
</dbReference>
<comment type="caution">
    <text evidence="4">The sequence shown here is derived from an EMBL/GenBank/DDBJ whole genome shotgun (WGS) entry which is preliminary data.</text>
</comment>
<organism evidence="4 5">
    <name type="scientific">Cynara cardunculus var. scolymus</name>
    <name type="common">Globe artichoke</name>
    <name type="synonym">Cynara scolymus</name>
    <dbReference type="NCBI Taxonomy" id="59895"/>
    <lineage>
        <taxon>Eukaryota</taxon>
        <taxon>Viridiplantae</taxon>
        <taxon>Streptophyta</taxon>
        <taxon>Embryophyta</taxon>
        <taxon>Tracheophyta</taxon>
        <taxon>Spermatophyta</taxon>
        <taxon>Magnoliopsida</taxon>
        <taxon>eudicotyledons</taxon>
        <taxon>Gunneridae</taxon>
        <taxon>Pentapetalae</taxon>
        <taxon>asterids</taxon>
        <taxon>campanulids</taxon>
        <taxon>Asterales</taxon>
        <taxon>Asteraceae</taxon>
        <taxon>Carduoideae</taxon>
        <taxon>Cardueae</taxon>
        <taxon>Carduinae</taxon>
        <taxon>Cynara</taxon>
    </lineage>
</organism>